<dbReference type="GO" id="GO:0005524">
    <property type="term" value="F:ATP binding"/>
    <property type="evidence" value="ECO:0007669"/>
    <property type="project" value="UniProtKB-UniRule"/>
</dbReference>
<gene>
    <name evidence="9" type="primary">NAT10</name>
    <name evidence="15" type="ORF">G6F51_006402</name>
</gene>
<comment type="caution">
    <text evidence="15">The sequence shown here is derived from an EMBL/GenBank/DDBJ whole genome shotgun (WGS) entry which is preliminary data.</text>
</comment>
<feature type="region of interest" description="Disordered" evidence="10">
    <location>
        <begin position="941"/>
        <end position="964"/>
    </location>
</feature>
<dbReference type="EMBL" id="JAANIT010000866">
    <property type="protein sequence ID" value="KAG1543883.1"/>
    <property type="molecule type" value="Genomic_DNA"/>
</dbReference>
<dbReference type="Gene3D" id="3.40.50.300">
    <property type="entry name" value="P-loop containing nucleotide triphosphate hydrolases"/>
    <property type="match status" value="1"/>
</dbReference>
<dbReference type="PANTHER" id="PTHR10925:SF5">
    <property type="entry name" value="RNA CYTIDINE ACETYLTRANSFERASE"/>
    <property type="match status" value="1"/>
</dbReference>
<dbReference type="InterPro" id="IPR033688">
    <property type="entry name" value="NAT10"/>
</dbReference>
<comment type="function">
    <text evidence="9">RNA cytidine acetyltransferase with specificity toward both 18S rRNA and tRNAs. Catalyzes the formation of N(4)-acetylcytidine (ac4C) in 18S rRNA. Required for early nucleolar cleavages of precursor rRNA at sites A0, A1 and A2 during 18S rRNA synthesis. Catalyzes the formation of ac4C in serine and leucine tRNAs. Requires the tRNA-binding adapter protein TAN1 for full tRNA acetyltransferase activity but not for 18S rRNA acetylation.</text>
</comment>
<dbReference type="Gene3D" id="3.40.630.30">
    <property type="match status" value="1"/>
</dbReference>
<feature type="compositionally biased region" description="Basic residues" evidence="10">
    <location>
        <begin position="1058"/>
        <end position="1074"/>
    </location>
</feature>
<dbReference type="Proteomes" id="UP000717996">
    <property type="component" value="Unassembled WGS sequence"/>
</dbReference>
<evidence type="ECO:0000313" key="16">
    <source>
        <dbReference type="Proteomes" id="UP000717996"/>
    </source>
</evidence>
<feature type="binding site" evidence="9">
    <location>
        <begin position="646"/>
        <end position="652"/>
    </location>
    <ligand>
        <name>acetyl-CoA</name>
        <dbReference type="ChEBI" id="CHEBI:57288"/>
    </ligand>
</feature>
<evidence type="ECO:0000256" key="7">
    <source>
        <dbReference type="ARBA" id="ARBA00023242"/>
    </source>
</evidence>
<dbReference type="GO" id="GO:0005730">
    <property type="term" value="C:nucleolus"/>
    <property type="evidence" value="ECO:0007669"/>
    <property type="project" value="UniProtKB-SubCell"/>
</dbReference>
<dbReference type="EC" id="2.3.1.-" evidence="9"/>
<dbReference type="FunFam" id="3.40.50.11040:FF:000002">
    <property type="entry name" value="RNA cytidine acetyltransferase"/>
    <property type="match status" value="1"/>
</dbReference>
<keyword evidence="6 9" id="KW-0067">ATP-binding</keyword>
<dbReference type="OMA" id="HLHYIMS"/>
<evidence type="ECO:0000256" key="10">
    <source>
        <dbReference type="SAM" id="MobiDB-lite"/>
    </source>
</evidence>
<comment type="subcellular location">
    <subcellularLocation>
        <location evidence="1 9">Nucleus</location>
        <location evidence="1 9">Nucleolus</location>
    </subcellularLocation>
</comment>
<feature type="binding site" evidence="9">
    <location>
        <position position="480"/>
    </location>
    <ligand>
        <name>ATP</name>
        <dbReference type="ChEBI" id="CHEBI:30616"/>
    </ligand>
</feature>
<keyword evidence="5 9" id="KW-0547">Nucleotide-binding</keyword>
<evidence type="ECO:0000256" key="6">
    <source>
        <dbReference type="ARBA" id="ARBA00022840"/>
    </source>
</evidence>
<keyword evidence="8 9" id="KW-0012">Acyltransferase</keyword>
<dbReference type="InterPro" id="IPR027992">
    <property type="entry name" value="tRNA_bind_dom"/>
</dbReference>
<evidence type="ECO:0000256" key="3">
    <source>
        <dbReference type="ARBA" id="ARBA00022679"/>
    </source>
</evidence>
<organism evidence="15 16">
    <name type="scientific">Rhizopus oryzae</name>
    <name type="common">Mucormycosis agent</name>
    <name type="synonym">Rhizopus arrhizus var. delemar</name>
    <dbReference type="NCBI Taxonomy" id="64495"/>
    <lineage>
        <taxon>Eukaryota</taxon>
        <taxon>Fungi</taxon>
        <taxon>Fungi incertae sedis</taxon>
        <taxon>Mucoromycota</taxon>
        <taxon>Mucoromycotina</taxon>
        <taxon>Mucoromycetes</taxon>
        <taxon>Mucorales</taxon>
        <taxon>Mucorineae</taxon>
        <taxon>Rhizopodaceae</taxon>
        <taxon>Rhizopus</taxon>
    </lineage>
</organism>
<feature type="domain" description="TcmA/NAT10 helicase" evidence="11">
    <location>
        <begin position="280"/>
        <end position="498"/>
    </location>
</feature>
<comment type="catalytic activity">
    <reaction evidence="9">
        <text>a cytidine in tRNA + acetyl-CoA + ATP + H2O = an N(4)-acetylcytidine in tRNA + ADP + phosphate + CoA + H(+)</text>
        <dbReference type="Rhea" id="RHEA:53876"/>
        <dbReference type="Rhea" id="RHEA-COMP:13670"/>
        <dbReference type="Rhea" id="RHEA-COMP:13671"/>
        <dbReference type="ChEBI" id="CHEBI:15377"/>
        <dbReference type="ChEBI" id="CHEBI:15378"/>
        <dbReference type="ChEBI" id="CHEBI:30616"/>
        <dbReference type="ChEBI" id="CHEBI:43474"/>
        <dbReference type="ChEBI" id="CHEBI:57287"/>
        <dbReference type="ChEBI" id="CHEBI:57288"/>
        <dbReference type="ChEBI" id="CHEBI:74900"/>
        <dbReference type="ChEBI" id="CHEBI:82748"/>
        <dbReference type="ChEBI" id="CHEBI:456216"/>
    </reaction>
</comment>
<dbReference type="GO" id="GO:1990883">
    <property type="term" value="F:18S rRNA cytidine N-acetyltransferase activity"/>
    <property type="evidence" value="ECO:0007669"/>
    <property type="project" value="TreeGrafter"/>
</dbReference>
<evidence type="ECO:0000259" key="11">
    <source>
        <dbReference type="Pfam" id="PF05127"/>
    </source>
</evidence>
<dbReference type="Pfam" id="PF13718">
    <property type="entry name" value="GNAT_acetyltr_2"/>
    <property type="match status" value="1"/>
</dbReference>
<evidence type="ECO:0000256" key="9">
    <source>
        <dbReference type="HAMAP-Rule" id="MF_03211"/>
    </source>
</evidence>
<evidence type="ECO:0000256" key="1">
    <source>
        <dbReference type="ARBA" id="ARBA00004604"/>
    </source>
</evidence>
<comment type="subunit">
    <text evidence="9">Interacts with TAN1.</text>
</comment>
<proteinExistence type="inferred from homology"/>
<evidence type="ECO:0000256" key="2">
    <source>
        <dbReference type="ARBA" id="ARBA00022552"/>
    </source>
</evidence>
<dbReference type="HAMAP" id="MF_03211">
    <property type="entry name" value="RNA_acetyltr_Nat10"/>
    <property type="match status" value="1"/>
</dbReference>
<dbReference type="GO" id="GO:0000049">
    <property type="term" value="F:tRNA binding"/>
    <property type="evidence" value="ECO:0007669"/>
    <property type="project" value="TreeGrafter"/>
</dbReference>
<evidence type="ECO:0000259" key="14">
    <source>
        <dbReference type="Pfam" id="PF13725"/>
    </source>
</evidence>
<accession>A0A9P6YB59</accession>
<dbReference type="InterPro" id="IPR027417">
    <property type="entry name" value="P-loop_NTPase"/>
</dbReference>
<dbReference type="OrthoDB" id="10067491at2759"/>
<dbReference type="GO" id="GO:0030686">
    <property type="term" value="C:90S preribosome"/>
    <property type="evidence" value="ECO:0007669"/>
    <property type="project" value="TreeGrafter"/>
</dbReference>
<evidence type="ECO:0000259" key="13">
    <source>
        <dbReference type="Pfam" id="PF13718"/>
    </source>
</evidence>
<evidence type="ECO:0000256" key="4">
    <source>
        <dbReference type="ARBA" id="ARBA00022694"/>
    </source>
</evidence>
<dbReference type="InterPro" id="IPR032672">
    <property type="entry name" value="TmcA/NAT10/Kre33"/>
</dbReference>
<dbReference type="InterPro" id="IPR000182">
    <property type="entry name" value="GNAT_dom"/>
</dbReference>
<evidence type="ECO:0000313" key="15">
    <source>
        <dbReference type="EMBL" id="KAG1543883.1"/>
    </source>
</evidence>
<dbReference type="AlphaFoldDB" id="A0A9P6YB59"/>
<dbReference type="GO" id="GO:0051391">
    <property type="term" value="P:tRNA acetylation"/>
    <property type="evidence" value="ECO:0007669"/>
    <property type="project" value="UniProtKB-UniRule"/>
</dbReference>
<keyword evidence="2 9" id="KW-0698">rRNA processing</keyword>
<evidence type="ECO:0000256" key="5">
    <source>
        <dbReference type="ARBA" id="ARBA00022741"/>
    </source>
</evidence>
<dbReference type="PANTHER" id="PTHR10925">
    <property type="entry name" value="N-ACETYLTRANSFERASE 10"/>
    <property type="match status" value="1"/>
</dbReference>
<keyword evidence="4 9" id="KW-0819">tRNA processing</keyword>
<sequence length="1074" mass="120454">MVKKVVDSRVHTLIKNCVQTKHRSFFVVVGDKGKDQVVNLHWLLSQAQVTSRPSVLWCYKKELGFTSHRKKREAKIKKDIKRGIRDANQEDPFELFVTVTNIRYAYYKETQNILGNTYGMCILQDFEAITPNTLARTIETVEGGGMVVLLLKSMNSLKQLYTMAMDVHSRYRTEAHSDVIARFNERFILSLSSCETCLVVDDELNVLPISMGKNVKPLAVKSSDEKTPEEIELAELKESLQDTEPVSSLVKNARTIDQAKAILTFVEAISEKSLRSTVALTAGRGRGKSAALGIAMASAVAYGYSNIFVTSPSPENLKTLFEFVFKTFDALGYEEHLDYDIVQSTNPDFNKAIVRVNIFKQHRQTIQYIQPQDAHVLGQAELVVIDEAAAIPLPLVRKLLGPYLVFMASTINGYEGTGRSLSLKLIQQLREQSRGFVGKNADDDAEGIVVGRNLEAKKSEGVDSLGGRTLKEVKLEEPIRYAPEDPVEKWLNKVLCLDASIVSKNIQGCPHPSECELYYVNRDTLFSYHPVSETFLQRMMSLYVASHYKNSPNDLQLMSDAPAHHLFVLLPPVNEKTSSLPDPLVVVQVCLEGEISRQTVINSLARGQRPAGDMIPWLISQQYQDDDFASLSGARVVRIATHPDYAKMGYGSRALDLLTSFYQGKVSSLSEVGDADDEALAHVEDYELENANIKTDQVKVRDPSKMPPLLTKISEKRAHRLDYLGVSYGLTPSLHKFWKRAGFVPLYMRQTANDLTGEHTCVMIKALTKAEDSRVANTEWLDAFARDFSKRFINLLSYNFRDFTAVNALSIIDAAKHGQFLEAETGRELNKNTLGIFFTPYDLKRLESYANNMLDYHVILDMIPVIAELYFRNELPADIKLSGVQSAILLGIGLQRKTVDDLQNELSLASNQVLALFVKIVKKFSQYFSKIETKAYEEETPKFVSSKKTEEGDGAKRDVADEDAWKPLTEDVDEDLEEAGNEVLDDLKAKQRELIDSLDLSKYAIGGTDQDWTVAEERVKTLTSGKKGGVSSVVSIKNEKSSKKRKLESAQQLAEKEKKHKEGKVKLSKKAKRS</sequence>
<name>A0A9P6YB59_RHIOR</name>
<dbReference type="InterPro" id="IPR007807">
    <property type="entry name" value="TcmA/NAT10_helicase"/>
</dbReference>
<comment type="catalytic activity">
    <reaction evidence="9">
        <text>a cytidine in 18S rRNA + acetyl-CoA + ATP + H2O = an N(4)-acetylcytidine in 18S rRNA + ADP + phosphate + CoA + H(+)</text>
        <dbReference type="Rhea" id="RHEA:51424"/>
        <dbReference type="Rhea" id="RHEA-COMP:13575"/>
        <dbReference type="Rhea" id="RHEA-COMP:13576"/>
        <dbReference type="ChEBI" id="CHEBI:15377"/>
        <dbReference type="ChEBI" id="CHEBI:15378"/>
        <dbReference type="ChEBI" id="CHEBI:30616"/>
        <dbReference type="ChEBI" id="CHEBI:43474"/>
        <dbReference type="ChEBI" id="CHEBI:57287"/>
        <dbReference type="ChEBI" id="CHEBI:57288"/>
        <dbReference type="ChEBI" id="CHEBI:74900"/>
        <dbReference type="ChEBI" id="CHEBI:82748"/>
        <dbReference type="ChEBI" id="CHEBI:456216"/>
    </reaction>
</comment>
<reference evidence="15" key="1">
    <citation type="journal article" date="2020" name="Microb. Genom.">
        <title>Genetic diversity of clinical and environmental Mucorales isolates obtained from an investigation of mucormycosis cases among solid organ transplant recipients.</title>
        <authorList>
            <person name="Nguyen M.H."/>
            <person name="Kaul D."/>
            <person name="Muto C."/>
            <person name="Cheng S.J."/>
            <person name="Richter R.A."/>
            <person name="Bruno V.M."/>
            <person name="Liu G."/>
            <person name="Beyhan S."/>
            <person name="Sundermann A.J."/>
            <person name="Mounaud S."/>
            <person name="Pasculle A.W."/>
            <person name="Nierman W.C."/>
            <person name="Driscoll E."/>
            <person name="Cumbie R."/>
            <person name="Clancy C.J."/>
            <person name="Dupont C.L."/>
        </authorList>
    </citation>
    <scope>NUCLEOTIDE SEQUENCE</scope>
    <source>
        <strain evidence="15">GL16</strain>
    </source>
</reference>
<keyword evidence="3 9" id="KW-0808">Transferase</keyword>
<dbReference type="Gene3D" id="3.40.50.11040">
    <property type="match status" value="1"/>
</dbReference>
<dbReference type="GO" id="GO:1904812">
    <property type="term" value="P:rRNA acetylation involved in maturation of SSU-rRNA"/>
    <property type="evidence" value="ECO:0007669"/>
    <property type="project" value="InterPro"/>
</dbReference>
<evidence type="ECO:0000256" key="8">
    <source>
        <dbReference type="ARBA" id="ARBA00023315"/>
    </source>
</evidence>
<feature type="domain" description="Possible tRNA binding" evidence="14">
    <location>
        <begin position="780"/>
        <end position="1015"/>
    </location>
</feature>
<dbReference type="InterPro" id="IPR013562">
    <property type="entry name" value="TmcA/NAT10_N"/>
</dbReference>
<dbReference type="Pfam" id="PF08351">
    <property type="entry name" value="TmcA_N"/>
    <property type="match status" value="1"/>
</dbReference>
<feature type="domain" description="TmcA/NAT10 N-terminal" evidence="12">
    <location>
        <begin position="7"/>
        <end position="201"/>
    </location>
</feature>
<dbReference type="Pfam" id="PF05127">
    <property type="entry name" value="NAT10_TcmA_helicase"/>
    <property type="match status" value="1"/>
</dbReference>
<dbReference type="Pfam" id="PF13725">
    <property type="entry name" value="tRNA_bind_2"/>
    <property type="match status" value="1"/>
</dbReference>
<feature type="region of interest" description="Disordered" evidence="10">
    <location>
        <begin position="1026"/>
        <end position="1074"/>
    </location>
</feature>
<feature type="binding site" evidence="9">
    <location>
        <position position="740"/>
    </location>
    <ligand>
        <name>acetyl-CoA</name>
        <dbReference type="ChEBI" id="CHEBI:57288"/>
    </ligand>
</feature>
<feature type="binding site" evidence="9">
    <location>
        <begin position="639"/>
        <end position="641"/>
    </location>
    <ligand>
        <name>acetyl-CoA</name>
        <dbReference type="ChEBI" id="CHEBI:57288"/>
    </ligand>
</feature>
<comment type="similarity">
    <text evidence="9">Belongs to the RNA cytidine acetyltransferase family. NAT10 subfamily.</text>
</comment>
<keyword evidence="7 9" id="KW-0539">Nucleus</keyword>
<protein>
    <recommendedName>
        <fullName evidence="9">RNA cytidine acetyltransferase</fullName>
        <ecNumber evidence="9">2.3.1.-</ecNumber>
    </recommendedName>
    <alternativeName>
        <fullName evidence="9">18S rRNA cytosine acetyltransferase</fullName>
    </alternativeName>
</protein>
<feature type="binding site" evidence="9">
    <location>
        <begin position="285"/>
        <end position="294"/>
    </location>
    <ligand>
        <name>ATP</name>
        <dbReference type="ChEBI" id="CHEBI:30616"/>
    </ligand>
</feature>
<feature type="domain" description="N-acetyltransferase" evidence="13">
    <location>
        <begin position="538"/>
        <end position="767"/>
    </location>
</feature>
<evidence type="ECO:0000259" key="12">
    <source>
        <dbReference type="Pfam" id="PF08351"/>
    </source>
</evidence>